<dbReference type="OrthoDB" id="9816309at2"/>
<organism evidence="8 9">
    <name type="scientific">Luteimonas granuli</name>
    <dbReference type="NCBI Taxonomy" id="1176533"/>
    <lineage>
        <taxon>Bacteria</taxon>
        <taxon>Pseudomonadati</taxon>
        <taxon>Pseudomonadota</taxon>
        <taxon>Gammaproteobacteria</taxon>
        <taxon>Lysobacterales</taxon>
        <taxon>Lysobacteraceae</taxon>
        <taxon>Luteimonas</taxon>
    </lineage>
</organism>
<name>A0A518N7F6_9GAMM</name>
<feature type="binding site" evidence="6">
    <location>
        <position position="81"/>
    </location>
    <ligand>
        <name>S-adenosyl-L-methionine</name>
        <dbReference type="ChEBI" id="CHEBI:59789"/>
    </ligand>
</feature>
<dbReference type="PROSITE" id="PS50123">
    <property type="entry name" value="CHER"/>
    <property type="match status" value="1"/>
</dbReference>
<feature type="binding site" evidence="6">
    <location>
        <position position="77"/>
    </location>
    <ligand>
        <name>S-adenosyl-L-methionine</name>
        <dbReference type="ChEBI" id="CHEBI:59789"/>
    </ligand>
</feature>
<evidence type="ECO:0000313" key="8">
    <source>
        <dbReference type="EMBL" id="QDW67851.1"/>
    </source>
</evidence>
<feature type="binding site" evidence="6">
    <location>
        <begin position="211"/>
        <end position="212"/>
    </location>
    <ligand>
        <name>S-adenosyl-L-methionine</name>
        <dbReference type="ChEBI" id="CHEBI:59789"/>
    </ligand>
</feature>
<evidence type="ECO:0000256" key="2">
    <source>
        <dbReference type="ARBA" id="ARBA00012534"/>
    </source>
</evidence>
<evidence type="ECO:0000256" key="5">
    <source>
        <dbReference type="ARBA" id="ARBA00022691"/>
    </source>
</evidence>
<dbReference type="InterPro" id="IPR050903">
    <property type="entry name" value="Bact_Chemotaxis_MeTrfase"/>
</dbReference>
<dbReference type="SUPFAM" id="SSF53335">
    <property type="entry name" value="S-adenosyl-L-methionine-dependent methyltransferases"/>
    <property type="match status" value="1"/>
</dbReference>
<dbReference type="AlphaFoldDB" id="A0A518N7F6"/>
<comment type="catalytic activity">
    <reaction evidence="1">
        <text>L-glutamyl-[protein] + S-adenosyl-L-methionine = [protein]-L-glutamate 5-O-methyl ester + S-adenosyl-L-homocysteine</text>
        <dbReference type="Rhea" id="RHEA:24452"/>
        <dbReference type="Rhea" id="RHEA-COMP:10208"/>
        <dbReference type="Rhea" id="RHEA-COMP:10311"/>
        <dbReference type="ChEBI" id="CHEBI:29973"/>
        <dbReference type="ChEBI" id="CHEBI:57856"/>
        <dbReference type="ChEBI" id="CHEBI:59789"/>
        <dbReference type="ChEBI" id="CHEBI:82795"/>
        <dbReference type="EC" id="2.1.1.80"/>
    </reaction>
</comment>
<dbReference type="InterPro" id="IPR036804">
    <property type="entry name" value="CheR_N_sf"/>
</dbReference>
<feature type="binding site" evidence="6">
    <location>
        <begin position="194"/>
        <end position="195"/>
    </location>
    <ligand>
        <name>S-adenosyl-L-methionine</name>
        <dbReference type="ChEBI" id="CHEBI:59789"/>
    </ligand>
</feature>
<keyword evidence="5 6" id="KW-0949">S-adenosyl-L-methionine</keyword>
<dbReference type="KEGG" id="lug:FPZ22_05560"/>
<dbReference type="GO" id="GO:0008983">
    <property type="term" value="F:protein-glutamate O-methyltransferase activity"/>
    <property type="evidence" value="ECO:0007669"/>
    <property type="project" value="UniProtKB-EC"/>
</dbReference>
<evidence type="ECO:0000256" key="3">
    <source>
        <dbReference type="ARBA" id="ARBA00022603"/>
    </source>
</evidence>
<dbReference type="PIRSF" id="PIRSF000410">
    <property type="entry name" value="CheR"/>
    <property type="match status" value="1"/>
</dbReference>
<dbReference type="InterPro" id="IPR000780">
    <property type="entry name" value="CheR_MeTrfase"/>
</dbReference>
<dbReference type="InterPro" id="IPR026024">
    <property type="entry name" value="Chemotaxis_MeTrfase_CheR"/>
</dbReference>
<keyword evidence="3 8" id="KW-0489">Methyltransferase</keyword>
<evidence type="ECO:0000259" key="7">
    <source>
        <dbReference type="PROSITE" id="PS50123"/>
    </source>
</evidence>
<evidence type="ECO:0000313" key="9">
    <source>
        <dbReference type="Proteomes" id="UP000316584"/>
    </source>
</evidence>
<feature type="binding site" evidence="6">
    <location>
        <position position="113"/>
    </location>
    <ligand>
        <name>S-adenosyl-L-methionine</name>
        <dbReference type="ChEBI" id="CHEBI:59789"/>
    </ligand>
</feature>
<dbReference type="PANTHER" id="PTHR24422:SF26">
    <property type="entry name" value="CHEMOTAXIS PROTEIN METHYLTRANSFERASE"/>
    <property type="match status" value="1"/>
</dbReference>
<evidence type="ECO:0000256" key="1">
    <source>
        <dbReference type="ARBA" id="ARBA00001541"/>
    </source>
</evidence>
<evidence type="ECO:0000256" key="4">
    <source>
        <dbReference type="ARBA" id="ARBA00022679"/>
    </source>
</evidence>
<dbReference type="InterPro" id="IPR022642">
    <property type="entry name" value="CheR_C"/>
</dbReference>
<feature type="domain" description="CheR-type methyltransferase" evidence="7">
    <location>
        <begin position="1"/>
        <end position="247"/>
    </location>
</feature>
<feature type="binding site" evidence="6">
    <location>
        <position position="136"/>
    </location>
    <ligand>
        <name>S-adenosyl-L-methionine</name>
        <dbReference type="ChEBI" id="CHEBI:59789"/>
    </ligand>
</feature>
<accession>A0A518N7F6</accession>
<dbReference type="GO" id="GO:0032259">
    <property type="term" value="P:methylation"/>
    <property type="evidence" value="ECO:0007669"/>
    <property type="project" value="UniProtKB-KW"/>
</dbReference>
<feature type="binding site" evidence="6">
    <location>
        <position position="75"/>
    </location>
    <ligand>
        <name>S-adenosyl-L-methionine</name>
        <dbReference type="ChEBI" id="CHEBI:59789"/>
    </ligand>
</feature>
<keyword evidence="9" id="KW-1185">Reference proteome</keyword>
<dbReference type="Proteomes" id="UP000316584">
    <property type="component" value="Chromosome"/>
</dbReference>
<dbReference type="Gene3D" id="1.10.155.10">
    <property type="entry name" value="Chemotaxis receptor methyltransferase CheR, N-terminal domain"/>
    <property type="match status" value="1"/>
</dbReference>
<dbReference type="Pfam" id="PF03705">
    <property type="entry name" value="CheR_N"/>
    <property type="match status" value="1"/>
</dbReference>
<evidence type="ECO:0000256" key="6">
    <source>
        <dbReference type="PIRSR" id="PIRSR000410-1"/>
    </source>
</evidence>
<reference evidence="8 9" key="1">
    <citation type="submission" date="2019-07" db="EMBL/GenBank/DDBJ databases">
        <title>Full genome sequence of Luteimonas sp. Gr-4.</title>
        <authorList>
            <person name="Im W.-T."/>
        </authorList>
    </citation>
    <scope>NUCLEOTIDE SEQUENCE [LARGE SCALE GENOMIC DNA]</scope>
    <source>
        <strain evidence="8 9">Gr-4</strain>
    </source>
</reference>
<dbReference type="Pfam" id="PF01739">
    <property type="entry name" value="CheR"/>
    <property type="match status" value="1"/>
</dbReference>
<gene>
    <name evidence="8" type="ORF">FPZ22_05560</name>
</gene>
<sequence>MAGQVVLSDAAFEQIRAWLLRTSGISLAGGKKAMVAGRLAKRLKQLGLSSYEDYHRMVLSQPGEAQRALDLLTTNETHFFREKPHFDFLRERILPASTRPLRVWSAAASSGQEAYSLAMVLARHARHDGWEVFGTDISADVIERAQRGQYDIRQAGQIPPEDLRAYCLRGIGSQDGTFMVSPELRRRVRFARMNLATELPDVGMFDLILLRNVLIYFPPEVKRQVVGRLVAQLRPGGWLMVGHSESLSDLGLLTALAPSVYVKP</sequence>
<dbReference type="EC" id="2.1.1.80" evidence="2"/>
<dbReference type="InterPro" id="IPR022641">
    <property type="entry name" value="CheR_N"/>
</dbReference>
<dbReference type="InterPro" id="IPR029063">
    <property type="entry name" value="SAM-dependent_MTases_sf"/>
</dbReference>
<dbReference type="PRINTS" id="PR00996">
    <property type="entry name" value="CHERMTFRASE"/>
</dbReference>
<dbReference type="CDD" id="cd02440">
    <property type="entry name" value="AdoMet_MTases"/>
    <property type="match status" value="1"/>
</dbReference>
<dbReference type="SMART" id="SM00138">
    <property type="entry name" value="MeTrc"/>
    <property type="match status" value="1"/>
</dbReference>
<dbReference type="Gene3D" id="3.40.50.150">
    <property type="entry name" value="Vaccinia Virus protein VP39"/>
    <property type="match status" value="1"/>
</dbReference>
<protein>
    <recommendedName>
        <fullName evidence="2">protein-glutamate O-methyltransferase</fullName>
        <ecNumber evidence="2">2.1.1.80</ecNumber>
    </recommendedName>
</protein>
<dbReference type="PANTHER" id="PTHR24422">
    <property type="entry name" value="CHEMOTAXIS PROTEIN METHYLTRANSFERASE"/>
    <property type="match status" value="1"/>
</dbReference>
<dbReference type="EMBL" id="CP042218">
    <property type="protein sequence ID" value="QDW67851.1"/>
    <property type="molecule type" value="Genomic_DNA"/>
</dbReference>
<proteinExistence type="predicted"/>
<keyword evidence="4 8" id="KW-0808">Transferase</keyword>
<dbReference type="SUPFAM" id="SSF47757">
    <property type="entry name" value="Chemotaxis receptor methyltransferase CheR, N-terminal domain"/>
    <property type="match status" value="1"/>
</dbReference>